<evidence type="ECO:0000313" key="1">
    <source>
        <dbReference type="EMBL" id="KRM70221.1"/>
    </source>
</evidence>
<dbReference type="EMBL" id="AYYN01000176">
    <property type="protein sequence ID" value="KRM70221.1"/>
    <property type="molecule type" value="Genomic_DNA"/>
</dbReference>
<reference evidence="1 2" key="1">
    <citation type="journal article" date="2015" name="Genome Announc.">
        <title>Expanding the biotechnology potential of lactobacilli through comparative genomics of 213 strains and associated genera.</title>
        <authorList>
            <person name="Sun Z."/>
            <person name="Harris H.M."/>
            <person name="McCann A."/>
            <person name="Guo C."/>
            <person name="Argimon S."/>
            <person name="Zhang W."/>
            <person name="Yang X."/>
            <person name="Jeffery I.B."/>
            <person name="Cooney J.C."/>
            <person name="Kagawa T.F."/>
            <person name="Liu W."/>
            <person name="Song Y."/>
            <person name="Salvetti E."/>
            <person name="Wrobel A."/>
            <person name="Rasinkangas P."/>
            <person name="Parkhill J."/>
            <person name="Rea M.C."/>
            <person name="O'Sullivan O."/>
            <person name="Ritari J."/>
            <person name="Douillard F.P."/>
            <person name="Paul Ross R."/>
            <person name="Yang R."/>
            <person name="Briner A.E."/>
            <person name="Felis G.E."/>
            <person name="de Vos W.M."/>
            <person name="Barrangou R."/>
            <person name="Klaenhammer T.R."/>
            <person name="Caufield P.W."/>
            <person name="Cui Y."/>
            <person name="Zhang H."/>
            <person name="O'Toole P.W."/>
        </authorList>
    </citation>
    <scope>NUCLEOTIDE SEQUENCE [LARGE SCALE GENOMIC DNA]</scope>
    <source>
        <strain evidence="1 2">DSM 20452</strain>
    </source>
</reference>
<sequence>MTNTKISSTNYDWLAIDDTEYYHLPDEEGTDLEKSFIQKVENNPEYAKKWQEFIEDYS</sequence>
<dbReference type="PATRIC" id="fig|1423772.3.peg.1857"/>
<comment type="caution">
    <text evidence="1">The sequence shown here is derived from an EMBL/GenBank/DDBJ whole genome shotgun (WGS) entry which is preliminary data.</text>
</comment>
<accession>A0A0R2ASW7</accession>
<dbReference type="Proteomes" id="UP000051612">
    <property type="component" value="Unassembled WGS sequence"/>
</dbReference>
<name>A0A0R2ASW7_9LACO</name>
<evidence type="ECO:0000313" key="2">
    <source>
        <dbReference type="Proteomes" id="UP000051612"/>
    </source>
</evidence>
<protein>
    <submittedName>
        <fullName evidence="1">Uncharacterized protein</fullName>
    </submittedName>
</protein>
<proteinExistence type="predicted"/>
<gene>
    <name evidence="1" type="ORF">FC48_GL001746</name>
</gene>
<dbReference type="RefSeq" id="WP_156470363.1">
    <property type="nucleotide sequence ID" value="NZ_AYYN01000176.1"/>
</dbReference>
<organism evidence="1 2">
    <name type="scientific">Ligilactobacillus murinus DSM 20452 = NBRC 14221</name>
    <dbReference type="NCBI Taxonomy" id="1423772"/>
    <lineage>
        <taxon>Bacteria</taxon>
        <taxon>Bacillati</taxon>
        <taxon>Bacillota</taxon>
        <taxon>Bacilli</taxon>
        <taxon>Lactobacillales</taxon>
        <taxon>Lactobacillaceae</taxon>
        <taxon>Ligilactobacillus</taxon>
    </lineage>
</organism>
<dbReference type="AlphaFoldDB" id="A0A0R2ASW7"/>